<keyword evidence="4" id="KW-1185">Reference proteome</keyword>
<keyword evidence="2" id="KW-1133">Transmembrane helix</keyword>
<feature type="region of interest" description="Disordered" evidence="1">
    <location>
        <begin position="94"/>
        <end position="123"/>
    </location>
</feature>
<keyword evidence="2" id="KW-0812">Transmembrane</keyword>
<organism evidence="3 4">
    <name type="scientific">Hyphomicrobium sulfonivorans</name>
    <dbReference type="NCBI Taxonomy" id="121290"/>
    <lineage>
        <taxon>Bacteria</taxon>
        <taxon>Pseudomonadati</taxon>
        <taxon>Pseudomonadota</taxon>
        <taxon>Alphaproteobacteria</taxon>
        <taxon>Hyphomicrobiales</taxon>
        <taxon>Hyphomicrobiaceae</taxon>
        <taxon>Hyphomicrobium</taxon>
    </lineage>
</organism>
<feature type="transmembrane region" description="Helical" evidence="2">
    <location>
        <begin position="46"/>
        <end position="72"/>
    </location>
</feature>
<proteinExistence type="predicted"/>
<reference evidence="3 4" key="1">
    <citation type="submission" date="2015-10" db="EMBL/GenBank/DDBJ databases">
        <title>Transcriptomic analysis of a linuron degrading triple-species bacterial consortium.</title>
        <authorList>
            <person name="Albers P."/>
        </authorList>
    </citation>
    <scope>NUCLEOTIDE SEQUENCE [LARGE SCALE GENOMIC DNA]</scope>
    <source>
        <strain evidence="3 4">WDL6</strain>
    </source>
</reference>
<protein>
    <submittedName>
        <fullName evidence="3">Permeases of the major facilitator superfamily</fullName>
    </submittedName>
</protein>
<keyword evidence="2" id="KW-0472">Membrane</keyword>
<comment type="caution">
    <text evidence="3">The sequence shown here is derived from an EMBL/GenBank/DDBJ whole genome shotgun (WGS) entry which is preliminary data.</text>
</comment>
<evidence type="ECO:0000256" key="1">
    <source>
        <dbReference type="SAM" id="MobiDB-lite"/>
    </source>
</evidence>
<dbReference type="PATRIC" id="fig|121290.4.peg.3191"/>
<evidence type="ECO:0000313" key="3">
    <source>
        <dbReference type="EMBL" id="KWT70021.1"/>
    </source>
</evidence>
<name>A0A109BJW3_HYPSL</name>
<dbReference type="Proteomes" id="UP000059074">
    <property type="component" value="Unassembled WGS sequence"/>
</dbReference>
<dbReference type="EMBL" id="LMTR01000040">
    <property type="protein sequence ID" value="KWT70021.1"/>
    <property type="molecule type" value="Genomic_DNA"/>
</dbReference>
<feature type="compositionally biased region" description="Basic and acidic residues" evidence="1">
    <location>
        <begin position="94"/>
        <end position="104"/>
    </location>
</feature>
<sequence>MHVLRRIVWLLIAFPVGVFLVTLAVVNRHQVQLVLDPFNPETPVVALSMPFYAFLFISLLLGVLLGGTATWLSQSRWRRDARVKGRDAARWHAEADRLSRERDAATQAAKASSSRPRLAAAGN</sequence>
<evidence type="ECO:0000256" key="2">
    <source>
        <dbReference type="SAM" id="Phobius"/>
    </source>
</evidence>
<accession>A0A109BJW3</accession>
<gene>
    <name evidence="3" type="ORF">APY04_1230</name>
</gene>
<dbReference type="AlphaFoldDB" id="A0A109BJW3"/>
<feature type="transmembrane region" description="Helical" evidence="2">
    <location>
        <begin position="7"/>
        <end position="26"/>
    </location>
</feature>
<dbReference type="STRING" id="121290.APY04_1230"/>
<evidence type="ECO:0000313" key="4">
    <source>
        <dbReference type="Proteomes" id="UP000059074"/>
    </source>
</evidence>